<name>A0A160SY36_9CHLR</name>
<dbReference type="KEGG" id="pbf:CFX0092_A0450"/>
<dbReference type="GO" id="GO:0000160">
    <property type="term" value="P:phosphorelay signal transduction system"/>
    <property type="evidence" value="ECO:0007669"/>
    <property type="project" value="InterPro"/>
</dbReference>
<dbReference type="RefSeq" id="WP_157912843.1">
    <property type="nucleotide sequence ID" value="NZ_LN890655.1"/>
</dbReference>
<dbReference type="InterPro" id="IPR001789">
    <property type="entry name" value="Sig_transdc_resp-reg_receiver"/>
</dbReference>
<dbReference type="AlphaFoldDB" id="A0A160SY36"/>
<keyword evidence="4" id="KW-1185">Reference proteome</keyword>
<proteinExistence type="predicted"/>
<gene>
    <name evidence="3" type="ORF">CFX0092_A0450</name>
</gene>
<dbReference type="InterPro" id="IPR011006">
    <property type="entry name" value="CheY-like_superfamily"/>
</dbReference>
<dbReference type="PROSITE" id="PS50110">
    <property type="entry name" value="RESPONSE_REGULATORY"/>
    <property type="match status" value="1"/>
</dbReference>
<accession>A0A160SY36</accession>
<dbReference type="Gene3D" id="3.40.50.2300">
    <property type="match status" value="1"/>
</dbReference>
<dbReference type="EMBL" id="LN890655">
    <property type="protein sequence ID" value="CUS02331.2"/>
    <property type="molecule type" value="Genomic_DNA"/>
</dbReference>
<dbReference type="Proteomes" id="UP000215027">
    <property type="component" value="Chromosome I"/>
</dbReference>
<organism evidence="3 4">
    <name type="scientific">Candidatus Promineifilum breve</name>
    <dbReference type="NCBI Taxonomy" id="1806508"/>
    <lineage>
        <taxon>Bacteria</taxon>
        <taxon>Bacillati</taxon>
        <taxon>Chloroflexota</taxon>
        <taxon>Ardenticatenia</taxon>
        <taxon>Candidatus Promineifilales</taxon>
        <taxon>Candidatus Promineifilaceae</taxon>
        <taxon>Candidatus Promineifilum</taxon>
    </lineage>
</organism>
<sequence length="157" mass="17113">MWQARLETGTMTGLESTPNIRIVIVEKHAAVRRALRKRLSASPRLEVVTAVPEASAALAYLNDPENQNGRCGPNVVLIGLQNGPDEELFRTLKTIEQIVRLPAVVIALAPYADEVERLLLQQAGVFGYLLKYIDSGRLIQVIETAAQRGLSPLAASS</sequence>
<evidence type="ECO:0000313" key="4">
    <source>
        <dbReference type="Proteomes" id="UP000215027"/>
    </source>
</evidence>
<evidence type="ECO:0000256" key="1">
    <source>
        <dbReference type="PROSITE-ProRule" id="PRU00169"/>
    </source>
</evidence>
<feature type="domain" description="Response regulatory" evidence="2">
    <location>
        <begin position="21"/>
        <end position="146"/>
    </location>
</feature>
<dbReference type="OrthoDB" id="9793549at2"/>
<comment type="caution">
    <text evidence="1">Lacks conserved residue(s) required for the propagation of feature annotation.</text>
</comment>
<protein>
    <recommendedName>
        <fullName evidence="2">Response regulatory domain-containing protein</fullName>
    </recommendedName>
</protein>
<dbReference type="SMART" id="SM00448">
    <property type="entry name" value="REC"/>
    <property type="match status" value="1"/>
</dbReference>
<reference evidence="3" key="1">
    <citation type="submission" date="2016-01" db="EMBL/GenBank/DDBJ databases">
        <authorList>
            <person name="Mcilroy J.S."/>
            <person name="Karst M S."/>
            <person name="Albertsen M."/>
        </authorList>
    </citation>
    <scope>NUCLEOTIDE SEQUENCE</scope>
    <source>
        <strain evidence="3">Cfx-K</strain>
    </source>
</reference>
<dbReference type="SUPFAM" id="SSF52172">
    <property type="entry name" value="CheY-like"/>
    <property type="match status" value="1"/>
</dbReference>
<evidence type="ECO:0000259" key="2">
    <source>
        <dbReference type="PROSITE" id="PS50110"/>
    </source>
</evidence>
<evidence type="ECO:0000313" key="3">
    <source>
        <dbReference type="EMBL" id="CUS02331.2"/>
    </source>
</evidence>